<keyword evidence="3" id="KW-1185">Reference proteome</keyword>
<evidence type="ECO:0000313" key="2">
    <source>
        <dbReference type="EMBL" id="KAL0959553.1"/>
    </source>
</evidence>
<sequence length="355" mass="38886">MAVPLPVPTDVEHKFAHLPANFRSAYRVCRDFEAFSLTSKNSQSIISARVLGYLLLHAPSDQALAEVVATIHSCNADHDSLHSLGDAFVNWFIRAFRQYKGGTPATSERSSRSSFDRDHSLLNVSVEEAPKDHIAAQGQALKRDGYRCQVSGRYDALANTVLKLPLEILLEYGSAVNTECAHIVPASTYFDVNTGESTHDTSKRDYAASVLAVLKCSGYDIEKLKGANVHSLFNVMTLEYDVHYRFDKLQLWLEATNTPNQYRIRVADPCYATPRRELVTFSTSDPVHLPLPSAELLALHATCAKVAHLSGAAEYLDNMERRLKVSQVLASDGSSAAVLHYAIAGLAGDGIHVGA</sequence>
<evidence type="ECO:0000259" key="1">
    <source>
        <dbReference type="Pfam" id="PF13391"/>
    </source>
</evidence>
<reference evidence="3" key="1">
    <citation type="submission" date="2024-06" db="EMBL/GenBank/DDBJ databases">
        <title>Multi-omics analyses provide insights into the biosynthesis of the anticancer antibiotic pleurotin in Hohenbuehelia grisea.</title>
        <authorList>
            <person name="Weaver J.A."/>
            <person name="Alberti F."/>
        </authorList>
    </citation>
    <scope>NUCLEOTIDE SEQUENCE [LARGE SCALE GENOMIC DNA]</scope>
    <source>
        <strain evidence="3">T-177</strain>
    </source>
</reference>
<comment type="caution">
    <text evidence="2">The sequence shown here is derived from an EMBL/GenBank/DDBJ whole genome shotgun (WGS) entry which is preliminary data.</text>
</comment>
<protein>
    <recommendedName>
        <fullName evidence="1">HNH nuclease domain-containing protein</fullName>
    </recommendedName>
</protein>
<dbReference type="InterPro" id="IPR003615">
    <property type="entry name" value="HNH_nuc"/>
</dbReference>
<evidence type="ECO:0000313" key="3">
    <source>
        <dbReference type="Proteomes" id="UP001556367"/>
    </source>
</evidence>
<name>A0ABR3JUK8_9AGAR</name>
<dbReference type="Pfam" id="PF13391">
    <property type="entry name" value="HNH_2"/>
    <property type="match status" value="1"/>
</dbReference>
<accession>A0ABR3JUK8</accession>
<organism evidence="2 3">
    <name type="scientific">Hohenbuehelia grisea</name>
    <dbReference type="NCBI Taxonomy" id="104357"/>
    <lineage>
        <taxon>Eukaryota</taxon>
        <taxon>Fungi</taxon>
        <taxon>Dikarya</taxon>
        <taxon>Basidiomycota</taxon>
        <taxon>Agaricomycotina</taxon>
        <taxon>Agaricomycetes</taxon>
        <taxon>Agaricomycetidae</taxon>
        <taxon>Agaricales</taxon>
        <taxon>Pleurotineae</taxon>
        <taxon>Pleurotaceae</taxon>
        <taxon>Hohenbuehelia</taxon>
    </lineage>
</organism>
<dbReference type="EMBL" id="JASNQZ010000002">
    <property type="protein sequence ID" value="KAL0959553.1"/>
    <property type="molecule type" value="Genomic_DNA"/>
</dbReference>
<proteinExistence type="predicted"/>
<gene>
    <name evidence="2" type="ORF">HGRIS_011267</name>
</gene>
<dbReference type="Proteomes" id="UP001556367">
    <property type="component" value="Unassembled WGS sequence"/>
</dbReference>
<feature type="domain" description="HNH nuclease" evidence="1">
    <location>
        <begin position="148"/>
        <end position="251"/>
    </location>
</feature>